<dbReference type="GO" id="GO:0005829">
    <property type="term" value="C:cytosol"/>
    <property type="evidence" value="ECO:0007669"/>
    <property type="project" value="TreeGrafter"/>
</dbReference>
<evidence type="ECO:0000256" key="5">
    <source>
        <dbReference type="ARBA" id="ARBA00023115"/>
    </source>
</evidence>
<keyword evidence="2" id="KW-0210">Decarboxylase</keyword>
<comment type="cofactor">
    <cofactor evidence="1">
        <name>pyruvate</name>
        <dbReference type="ChEBI" id="CHEBI:15361"/>
    </cofactor>
</comment>
<evidence type="ECO:0000256" key="1">
    <source>
        <dbReference type="ARBA" id="ARBA00001928"/>
    </source>
</evidence>
<evidence type="ECO:0000256" key="7">
    <source>
        <dbReference type="ARBA" id="ARBA00023239"/>
    </source>
</evidence>
<dbReference type="OrthoDB" id="9793120at2"/>
<evidence type="ECO:0000256" key="9">
    <source>
        <dbReference type="ARBA" id="ARBA00023317"/>
    </source>
</evidence>
<dbReference type="Gene3D" id="3.60.90.10">
    <property type="entry name" value="S-adenosylmethionine decarboxylase"/>
    <property type="match status" value="1"/>
</dbReference>
<proteinExistence type="predicted"/>
<accession>W7Y1P2</accession>
<keyword evidence="8" id="KW-0704">Schiff base</keyword>
<keyword evidence="4" id="KW-0745">Spermidine biosynthesis</keyword>
<dbReference type="Proteomes" id="UP000019402">
    <property type="component" value="Unassembled WGS sequence"/>
</dbReference>
<reference evidence="10 11" key="1">
    <citation type="journal article" date="2014" name="Genome Announc.">
        <title>Draft Genome Sequence of Cytophaga fermentans JCM 21142T, a Facultative Anaerobe Isolated from Marine Mud.</title>
        <authorList>
            <person name="Starns D."/>
            <person name="Oshima K."/>
            <person name="Suda W."/>
            <person name="Iino T."/>
            <person name="Yuki M."/>
            <person name="Inoue J."/>
            <person name="Kitamura K."/>
            <person name="Iida T."/>
            <person name="Darby A."/>
            <person name="Hattori M."/>
            <person name="Ohkuma M."/>
        </authorList>
    </citation>
    <scope>NUCLEOTIDE SEQUENCE [LARGE SCALE GENOMIC DNA]</scope>
    <source>
        <strain evidence="10 11">JCM 21142</strain>
    </source>
</reference>
<keyword evidence="6" id="KW-0865">Zymogen</keyword>
<comment type="caution">
    <text evidence="10">The sequence shown here is derived from an EMBL/GenBank/DDBJ whole genome shotgun (WGS) entry which is preliminary data.</text>
</comment>
<dbReference type="GO" id="GO:0004014">
    <property type="term" value="F:adenosylmethionine decarboxylase activity"/>
    <property type="evidence" value="ECO:0007669"/>
    <property type="project" value="InterPro"/>
</dbReference>
<dbReference type="eggNOG" id="COG1586">
    <property type="taxonomic scope" value="Bacteria"/>
</dbReference>
<dbReference type="EMBL" id="BAMD01000001">
    <property type="protein sequence ID" value="GAF01428.1"/>
    <property type="molecule type" value="Genomic_DNA"/>
</dbReference>
<dbReference type="InterPro" id="IPR003826">
    <property type="entry name" value="AdoMetDC_fam_prok"/>
</dbReference>
<dbReference type="Pfam" id="PF02675">
    <property type="entry name" value="AdoMet_dc"/>
    <property type="match status" value="1"/>
</dbReference>
<sequence>MKEIQHKHLPPQIFNLKAWVVLVDESQLQKIFSDILSRAGFNVLDYSSHQFPVNGFSAFWLLAESHLAIHTFTNSGWCYVELSSCNKEKAFRFKELVKEALVKVTWDDEIKCSEPNTQYS</sequence>
<evidence type="ECO:0000256" key="2">
    <source>
        <dbReference type="ARBA" id="ARBA00022793"/>
    </source>
</evidence>
<evidence type="ECO:0000256" key="3">
    <source>
        <dbReference type="ARBA" id="ARBA00022813"/>
    </source>
</evidence>
<keyword evidence="11" id="KW-1185">Reference proteome</keyword>
<organism evidence="10 11">
    <name type="scientific">Saccharicrinis fermentans DSM 9555 = JCM 21142</name>
    <dbReference type="NCBI Taxonomy" id="869213"/>
    <lineage>
        <taxon>Bacteria</taxon>
        <taxon>Pseudomonadati</taxon>
        <taxon>Bacteroidota</taxon>
        <taxon>Bacteroidia</taxon>
        <taxon>Marinilabiliales</taxon>
        <taxon>Marinilabiliaceae</taxon>
        <taxon>Saccharicrinis</taxon>
    </lineage>
</organism>
<dbReference type="SUPFAM" id="SSF56276">
    <property type="entry name" value="S-adenosylmethionine decarboxylase"/>
    <property type="match status" value="1"/>
</dbReference>
<evidence type="ECO:0000256" key="4">
    <source>
        <dbReference type="ARBA" id="ARBA00023066"/>
    </source>
</evidence>
<keyword evidence="9" id="KW-0670">Pyruvate</keyword>
<evidence type="ECO:0000313" key="11">
    <source>
        <dbReference type="Proteomes" id="UP000019402"/>
    </source>
</evidence>
<dbReference type="PANTHER" id="PTHR33866:SF2">
    <property type="entry name" value="S-ADENOSYLMETHIONINE DECARBOXYLASE PROENZYME"/>
    <property type="match status" value="1"/>
</dbReference>
<dbReference type="PANTHER" id="PTHR33866">
    <property type="entry name" value="S-ADENOSYLMETHIONINE DECARBOXYLASE PROENZYME"/>
    <property type="match status" value="1"/>
</dbReference>
<keyword evidence="7" id="KW-0456">Lyase</keyword>
<keyword evidence="3" id="KW-0068">Autocatalytic cleavage</keyword>
<gene>
    <name evidence="10" type="ORF">JCM21142_35</name>
</gene>
<evidence type="ECO:0000256" key="6">
    <source>
        <dbReference type="ARBA" id="ARBA00023145"/>
    </source>
</evidence>
<dbReference type="STRING" id="869213.GCA_000517085_04443"/>
<protein>
    <submittedName>
        <fullName evidence="10">S-adenosylmethionine decarboxylase proenzyme</fullName>
    </submittedName>
</protein>
<dbReference type="AlphaFoldDB" id="W7Y1P2"/>
<evidence type="ECO:0000256" key="8">
    <source>
        <dbReference type="ARBA" id="ARBA00023270"/>
    </source>
</evidence>
<dbReference type="GO" id="GO:0008295">
    <property type="term" value="P:spermidine biosynthetic process"/>
    <property type="evidence" value="ECO:0007669"/>
    <property type="project" value="UniProtKB-KW"/>
</dbReference>
<evidence type="ECO:0000313" key="10">
    <source>
        <dbReference type="EMBL" id="GAF01428.1"/>
    </source>
</evidence>
<dbReference type="InterPro" id="IPR016067">
    <property type="entry name" value="S-AdoMet_deCO2ase_core"/>
</dbReference>
<keyword evidence="5" id="KW-0620">Polyamine biosynthesis</keyword>
<name>W7Y1P2_9BACT</name>
<dbReference type="RefSeq" id="WP_044211731.1">
    <property type="nucleotide sequence ID" value="NZ_BAMD01000001.1"/>
</dbReference>